<comment type="subcellular location">
    <subcellularLocation>
        <location evidence="1">Early endosome</location>
    </subcellularLocation>
    <subcellularLocation>
        <location evidence="1">Recycling endosome</location>
    </subcellularLocation>
    <subcellularLocation>
        <location evidence="1">Golgi apparatus</location>
        <location evidence="1">trans-Golgi network</location>
    </subcellularLocation>
    <subcellularLocation>
        <location evidence="1">Cytoplasmic vesicle</location>
        <location evidence="1">Clathrin-coated vesicle</location>
    </subcellularLocation>
</comment>
<dbReference type="GO" id="GO:0005769">
    <property type="term" value="C:early endosome"/>
    <property type="evidence" value="ECO:0007669"/>
    <property type="project" value="UniProtKB-SubCell"/>
</dbReference>
<feature type="domain" description="PH" evidence="3">
    <location>
        <begin position="17"/>
        <end position="114"/>
    </location>
</feature>
<dbReference type="Gene3D" id="2.30.29.30">
    <property type="entry name" value="Pleckstrin-homology domain (PH domain)/Phosphotyrosine-binding domain (PTB)"/>
    <property type="match status" value="1"/>
</dbReference>
<dbReference type="GO" id="GO:0030136">
    <property type="term" value="C:clathrin-coated vesicle"/>
    <property type="evidence" value="ECO:0007669"/>
    <property type="project" value="UniProtKB-SubCell"/>
</dbReference>
<keyword evidence="5" id="KW-1185">Reference proteome</keyword>
<comment type="similarity">
    <text evidence="1">Belongs to the sesquipedalian family.</text>
</comment>
<dbReference type="SMART" id="SM00233">
    <property type="entry name" value="PH"/>
    <property type="match status" value="1"/>
</dbReference>
<dbReference type="Proteomes" id="UP001230051">
    <property type="component" value="Unassembled WGS sequence"/>
</dbReference>
<dbReference type="GO" id="GO:0007032">
    <property type="term" value="P:endosome organization"/>
    <property type="evidence" value="ECO:0007669"/>
    <property type="project" value="UniProtKB-UniRule"/>
</dbReference>
<dbReference type="GO" id="GO:0005829">
    <property type="term" value="C:cytosol"/>
    <property type="evidence" value="ECO:0007669"/>
    <property type="project" value="GOC"/>
</dbReference>
<dbReference type="InterPro" id="IPR045188">
    <property type="entry name" value="Boi1/Boi2-like"/>
</dbReference>
<sequence>MKLHEKQFVRHASGHSPVDKEGFLGKKGEARPTYQRRWFSLRGNLLFYYEKRGDPGPLGVIVLEGCSVQLCESSAGDFAFAIVFQGPGLRTYKLTAEDQHEQESWVKALLSANFGYLQMLLLDLERIYQEVSGSSKPLVLGPAPGHALLGKEGRGYAAGQLQAPPPSGKSKKSPKLWPKRHAQVSPTSAETPPTVGVVAGVEEWSVVDDTPLEAFVILHSRYGREIEEVREEWRKKKEEGGGENNEPLLIDLG</sequence>
<feature type="compositionally biased region" description="Basic residues" evidence="2">
    <location>
        <begin position="169"/>
        <end position="182"/>
    </location>
</feature>
<keyword evidence="1" id="KW-0968">Cytoplasmic vesicle</keyword>
<dbReference type="InterPro" id="IPR001849">
    <property type="entry name" value="PH_domain"/>
</dbReference>
<dbReference type="CDD" id="cd13288">
    <property type="entry name" value="PH_Ses"/>
    <property type="match status" value="1"/>
</dbReference>
<organism evidence="4 5">
    <name type="scientific">Acipenser oxyrinchus oxyrinchus</name>
    <dbReference type="NCBI Taxonomy" id="40147"/>
    <lineage>
        <taxon>Eukaryota</taxon>
        <taxon>Metazoa</taxon>
        <taxon>Chordata</taxon>
        <taxon>Craniata</taxon>
        <taxon>Vertebrata</taxon>
        <taxon>Euteleostomi</taxon>
        <taxon>Actinopterygii</taxon>
        <taxon>Chondrostei</taxon>
        <taxon>Acipenseriformes</taxon>
        <taxon>Acipenseridae</taxon>
        <taxon>Acipenser</taxon>
    </lineage>
</organism>
<evidence type="ECO:0000256" key="1">
    <source>
        <dbReference type="RuleBase" id="RU369082"/>
    </source>
</evidence>
<gene>
    <name evidence="4" type="primary">Pheta1</name>
    <name evidence="4" type="ORF">AOXY_G31732</name>
</gene>
<evidence type="ECO:0000259" key="3">
    <source>
        <dbReference type="PROSITE" id="PS50003"/>
    </source>
</evidence>
<dbReference type="GO" id="GO:0001881">
    <property type="term" value="P:receptor recycling"/>
    <property type="evidence" value="ECO:0007669"/>
    <property type="project" value="UniProtKB-UniRule"/>
</dbReference>
<dbReference type="PANTHER" id="PTHR22902">
    <property type="entry name" value="SESQUIPEDALIAN"/>
    <property type="match status" value="1"/>
</dbReference>
<keyword evidence="1" id="KW-0967">Endosome</keyword>
<name>A0AAD8CK34_ACIOX</name>
<reference evidence="4" key="1">
    <citation type="submission" date="2022-02" db="EMBL/GenBank/DDBJ databases">
        <title>Atlantic sturgeon de novo genome assembly.</title>
        <authorList>
            <person name="Stock M."/>
            <person name="Klopp C."/>
            <person name="Guiguen Y."/>
            <person name="Cabau C."/>
            <person name="Parinello H."/>
            <person name="Santidrian Yebra-Pimentel E."/>
            <person name="Kuhl H."/>
            <person name="Dirks R.P."/>
            <person name="Guessner J."/>
            <person name="Wuertz S."/>
            <person name="Du K."/>
            <person name="Schartl M."/>
        </authorList>
    </citation>
    <scope>NUCLEOTIDE SEQUENCE</scope>
    <source>
        <strain evidence="4">STURGEONOMICS-FGT-2020</strain>
        <tissue evidence="4">Whole blood</tissue>
    </source>
</reference>
<dbReference type="SUPFAM" id="SSF50729">
    <property type="entry name" value="PH domain-like"/>
    <property type="match status" value="1"/>
</dbReference>
<dbReference type="GO" id="GO:0042147">
    <property type="term" value="P:retrograde transport, endosome to Golgi"/>
    <property type="evidence" value="ECO:0007669"/>
    <property type="project" value="UniProtKB-UniRule"/>
</dbReference>
<proteinExistence type="inferred from homology"/>
<evidence type="ECO:0000256" key="2">
    <source>
        <dbReference type="SAM" id="MobiDB-lite"/>
    </source>
</evidence>
<comment type="caution">
    <text evidence="4">The sequence shown here is derived from an EMBL/GenBank/DDBJ whole genome shotgun (WGS) entry which is preliminary data.</text>
</comment>
<comment type="function">
    <text evidence="1">Plays a role in endocytic trafficking. Required for receptor recycling from endosomes, both to the trans-Golgi network and the plasma membrane.</text>
</comment>
<dbReference type="InterPro" id="IPR011993">
    <property type="entry name" value="PH-like_dom_sf"/>
</dbReference>
<feature type="region of interest" description="Disordered" evidence="2">
    <location>
        <begin position="232"/>
        <end position="253"/>
    </location>
</feature>
<dbReference type="PANTHER" id="PTHR22902:SF17">
    <property type="entry name" value="SESQUIPEDALIAN-1"/>
    <property type="match status" value="1"/>
</dbReference>
<dbReference type="PROSITE" id="PS50003">
    <property type="entry name" value="PH_DOMAIN"/>
    <property type="match status" value="1"/>
</dbReference>
<evidence type="ECO:0000313" key="4">
    <source>
        <dbReference type="EMBL" id="KAK1151926.1"/>
    </source>
</evidence>
<dbReference type="Pfam" id="PF00169">
    <property type="entry name" value="PH"/>
    <property type="match status" value="1"/>
</dbReference>
<protein>
    <recommendedName>
        <fullName evidence="1">Sesquipedalian</fullName>
        <shortName evidence="1">Ses</shortName>
    </recommendedName>
    <alternativeName>
        <fullName evidence="1">PH domain-containing endocytic trafficking adaptor</fullName>
    </alternativeName>
</protein>
<accession>A0AAD8CK34</accession>
<dbReference type="EMBL" id="JAGXEW010000049">
    <property type="protein sequence ID" value="KAK1151926.1"/>
    <property type="molecule type" value="Genomic_DNA"/>
</dbReference>
<dbReference type="AlphaFoldDB" id="A0AAD8CK34"/>
<keyword evidence="1" id="KW-0333">Golgi apparatus</keyword>
<dbReference type="GO" id="GO:0005802">
    <property type="term" value="C:trans-Golgi network"/>
    <property type="evidence" value="ECO:0007669"/>
    <property type="project" value="UniProtKB-UniRule"/>
</dbReference>
<keyword evidence="1" id="KW-0597">Phosphoprotein</keyword>
<dbReference type="GO" id="GO:0055037">
    <property type="term" value="C:recycling endosome"/>
    <property type="evidence" value="ECO:0007669"/>
    <property type="project" value="UniProtKB-SubCell"/>
</dbReference>
<evidence type="ECO:0000313" key="5">
    <source>
        <dbReference type="Proteomes" id="UP001230051"/>
    </source>
</evidence>
<feature type="region of interest" description="Disordered" evidence="2">
    <location>
        <begin position="157"/>
        <end position="194"/>
    </location>
</feature>